<name>A0A3B0Z583_9ZZZZ</name>
<dbReference type="AlphaFoldDB" id="A0A3B0Z583"/>
<sequence>MYDYGLTISDHTAALKAAAHIKTGSRFLFVDHKDSLRNSHISNKQRLHLDTQNMAATPAVKALIPGKSIKFAGGEIYIEANVAGDFCTIIPDRDLYQAEQDTANILVVYPQFQSIKTALLSIKLAGEELYSLDIKQALMHNNGMALESVGMLFSGQYTAAIIINGIEITDIADFTVADYQLAPFSAHLLSHTLDSNQDSLTFTASVESYEQAWNEPVDIILLEGEYELARMTISPTSPGVFNGKFTLNGIGPFKFRVIASDDASRVAEIALPGSGQAQRQLTVISELGEEVSFSMLAGPKAIPVRGGFLQYGPKNQVAIQINNCITDKPSVSLKHDTDALSILCWDILENDWHEYNYEDISAGEEISITRSSNMMMVFVGAWINSQPFEGYATVFSETGPQLSLQSQTTAAPGDSIDININLKNSDHPLAVYLNIRDSRLSSSNTAEKGLGKCLKEHIEFMSDTYSNYELSPLDKHFEFEHRRLQRDYLVKKCSTRDIDYTVSESSVMKESCEEISFGESLEPPSASPMSDASNTEEDVANDSRSEFPDSLFCGLVYVKNQETLTLHLGDSLCHYDIDAFVYDNGHWDTVKHSFVVQQDVRADLDFPPIVHTGDKVHGRVRADATGNAKITLLLDDKVVPLPSHINGNNTTTPIEFDIQVQAGCYTLEVTDLASHKSDKVEMQIHAPGKMKSLSYALQLLQATESVTLDTFVGALKIRILPGFDQIQDKLVSTTANYAHLCCEQTAAKMLAASAMYISSDDLSTQQEAEKIILAGAVREKSMITDKGFIMYPDNDYHSEYYSQLAVQYLWQLQALQQFSGLSTSLRRALSDCIGYADRAAKFHKMEKINKKPNSMAEAWTLSCHQADHPAITKIIADTIDTRNKIPTLKQTADIVQVRTTLAYAAACFLNQGDLKQAIKLANCVMQDINESGSLYSTVDSVALIAMLSTFKSHTLFSSSPKLRINGQLFDTASLSDFSETIESVEVIEGCVLVELSQVVEHNWLDHTQSMKVTTNINNETSSNKKANMGDVISMKINLDDGYVNGDLAYISLPAGLSWIQGGGRIKQFSVDFAGANTIAIPLLVTSEISTAQHFAVLVRNMFEEDRVACPGLIKVA</sequence>
<gene>
    <name evidence="2" type="ORF">MNBD_GAMMA12-3674</name>
</gene>
<evidence type="ECO:0008006" key="3">
    <source>
        <dbReference type="Google" id="ProtNLM"/>
    </source>
</evidence>
<reference evidence="2" key="1">
    <citation type="submission" date="2018-06" db="EMBL/GenBank/DDBJ databases">
        <authorList>
            <person name="Zhirakovskaya E."/>
        </authorList>
    </citation>
    <scope>NUCLEOTIDE SEQUENCE</scope>
</reference>
<accession>A0A3B0Z583</accession>
<proteinExistence type="predicted"/>
<organism evidence="2">
    <name type="scientific">hydrothermal vent metagenome</name>
    <dbReference type="NCBI Taxonomy" id="652676"/>
    <lineage>
        <taxon>unclassified sequences</taxon>
        <taxon>metagenomes</taxon>
        <taxon>ecological metagenomes</taxon>
    </lineage>
</organism>
<evidence type="ECO:0000256" key="1">
    <source>
        <dbReference type="SAM" id="MobiDB-lite"/>
    </source>
</evidence>
<protein>
    <recommendedName>
        <fullName evidence="3">Alpha-2-macroglobulin domain-containing protein</fullName>
    </recommendedName>
</protein>
<feature type="region of interest" description="Disordered" evidence="1">
    <location>
        <begin position="518"/>
        <end position="543"/>
    </location>
</feature>
<evidence type="ECO:0000313" key="2">
    <source>
        <dbReference type="EMBL" id="VAW76474.1"/>
    </source>
</evidence>
<dbReference type="EMBL" id="UOFL01000108">
    <property type="protein sequence ID" value="VAW76474.1"/>
    <property type="molecule type" value="Genomic_DNA"/>
</dbReference>